<dbReference type="Pfam" id="PF07411">
    <property type="entry name" value="DUF1508"/>
    <property type="match status" value="1"/>
</dbReference>
<dbReference type="STRING" id="662479.C440_11981"/>
<dbReference type="InterPro" id="IPR051141">
    <property type="entry name" value="UPF0339_domain"/>
</dbReference>
<evidence type="ECO:0000313" key="3">
    <source>
        <dbReference type="EMBL" id="ELZ93018.1"/>
    </source>
</evidence>
<dbReference type="Proteomes" id="UP000011550">
    <property type="component" value="Unassembled WGS sequence"/>
</dbReference>
<dbReference type="EMBL" id="AOLN01000015">
    <property type="protein sequence ID" value="ELZ93018.1"/>
    <property type="molecule type" value="Genomic_DNA"/>
</dbReference>
<dbReference type="SUPFAM" id="SSF160113">
    <property type="entry name" value="YegP-like"/>
    <property type="match status" value="1"/>
</dbReference>
<dbReference type="InterPro" id="IPR010879">
    <property type="entry name" value="DUF1508"/>
</dbReference>
<dbReference type="Gene3D" id="2.30.29.80">
    <property type="match status" value="1"/>
</dbReference>
<feature type="region of interest" description="Disordered" evidence="1">
    <location>
        <begin position="40"/>
        <end position="68"/>
    </location>
</feature>
<keyword evidence="4" id="KW-1185">Reference proteome</keyword>
<gene>
    <name evidence="3" type="ORF">C440_11981</name>
</gene>
<evidence type="ECO:0000313" key="4">
    <source>
        <dbReference type="Proteomes" id="UP000011550"/>
    </source>
</evidence>
<organism evidence="3 4">
    <name type="scientific">Haloferax mucosum ATCC BAA-1512</name>
    <dbReference type="NCBI Taxonomy" id="662479"/>
    <lineage>
        <taxon>Archaea</taxon>
        <taxon>Methanobacteriati</taxon>
        <taxon>Methanobacteriota</taxon>
        <taxon>Stenosarchaea group</taxon>
        <taxon>Halobacteria</taxon>
        <taxon>Halobacteriales</taxon>
        <taxon>Haloferacaceae</taxon>
        <taxon>Haloferax</taxon>
    </lineage>
</organism>
<accession>M0IB10</accession>
<dbReference type="PANTHER" id="PTHR40606:SF1">
    <property type="entry name" value="UPF0339 PROTEIN YEGP"/>
    <property type="match status" value="1"/>
</dbReference>
<dbReference type="PANTHER" id="PTHR40606">
    <property type="match status" value="1"/>
</dbReference>
<feature type="domain" description="DUF1508" evidence="2">
    <location>
        <begin position="19"/>
        <end position="67"/>
    </location>
</feature>
<dbReference type="NCBIfam" id="NF041908">
    <property type="entry name" value="HVO_2922"/>
    <property type="match status" value="1"/>
</dbReference>
<sequence length="68" mass="7387">MFAGVVPVGMSAHFELYADARDEWRWRLVHDNGNIIADSGEGYASKQGAQRGIESVKENAPEAPVVEG</sequence>
<evidence type="ECO:0000259" key="2">
    <source>
        <dbReference type="Pfam" id="PF07411"/>
    </source>
</evidence>
<evidence type="ECO:0000256" key="1">
    <source>
        <dbReference type="SAM" id="MobiDB-lite"/>
    </source>
</evidence>
<dbReference type="AlphaFoldDB" id="M0IB10"/>
<name>M0IB10_9EURY</name>
<protein>
    <recommendedName>
        <fullName evidence="2">DUF1508 domain-containing protein</fullName>
    </recommendedName>
</protein>
<dbReference type="PATRIC" id="fig|662479.7.peg.2428"/>
<proteinExistence type="predicted"/>
<reference evidence="3 4" key="1">
    <citation type="journal article" date="2014" name="PLoS Genet.">
        <title>Phylogenetically driven sequencing of extremely halophilic archaea reveals strategies for static and dynamic osmo-response.</title>
        <authorList>
            <person name="Becker E.A."/>
            <person name="Seitzer P.M."/>
            <person name="Tritt A."/>
            <person name="Larsen D."/>
            <person name="Krusor M."/>
            <person name="Yao A.I."/>
            <person name="Wu D."/>
            <person name="Madern D."/>
            <person name="Eisen J.A."/>
            <person name="Darling A.E."/>
            <person name="Facciotti M.T."/>
        </authorList>
    </citation>
    <scope>NUCLEOTIDE SEQUENCE [LARGE SCALE GENOMIC DNA]</scope>
    <source>
        <strain evidence="3 4">ATCC BAA-1512</strain>
    </source>
</reference>
<comment type="caution">
    <text evidence="3">The sequence shown here is derived from an EMBL/GenBank/DDBJ whole genome shotgun (WGS) entry which is preliminary data.</text>
</comment>
<dbReference type="InterPro" id="IPR036913">
    <property type="entry name" value="YegP-like_sf"/>
</dbReference>